<evidence type="ECO:0000313" key="2">
    <source>
        <dbReference type="Proteomes" id="UP001621418"/>
    </source>
</evidence>
<protein>
    <submittedName>
        <fullName evidence="1">DUF6401 family natural product biosynthesis protein</fullName>
    </submittedName>
</protein>
<dbReference type="Pfam" id="PF19939">
    <property type="entry name" value="DUF6401"/>
    <property type="match status" value="1"/>
</dbReference>
<dbReference type="InterPro" id="IPR045647">
    <property type="entry name" value="DUF6401"/>
</dbReference>
<name>A0ABZ1N878_9NOCA</name>
<organism evidence="1 2">
    <name type="scientific">Nocardia salmonicida</name>
    <dbReference type="NCBI Taxonomy" id="53431"/>
    <lineage>
        <taxon>Bacteria</taxon>
        <taxon>Bacillati</taxon>
        <taxon>Actinomycetota</taxon>
        <taxon>Actinomycetes</taxon>
        <taxon>Mycobacteriales</taxon>
        <taxon>Nocardiaceae</taxon>
        <taxon>Nocardia</taxon>
    </lineage>
</organism>
<keyword evidence="2" id="KW-1185">Reference proteome</keyword>
<reference evidence="1 2" key="1">
    <citation type="submission" date="2022-10" db="EMBL/GenBank/DDBJ databases">
        <title>The complete genomes of actinobacterial strains from the NBC collection.</title>
        <authorList>
            <person name="Joergensen T.S."/>
            <person name="Alvarez Arevalo M."/>
            <person name="Sterndorff E.B."/>
            <person name="Faurdal D."/>
            <person name="Vuksanovic O."/>
            <person name="Mourched A.-S."/>
            <person name="Charusanti P."/>
            <person name="Shaw S."/>
            <person name="Blin K."/>
            <person name="Weber T."/>
        </authorList>
    </citation>
    <scope>NUCLEOTIDE SEQUENCE [LARGE SCALE GENOMIC DNA]</scope>
    <source>
        <strain evidence="1 2">NBC_01413</strain>
    </source>
</reference>
<gene>
    <name evidence="1" type="ORF">OG308_34000</name>
</gene>
<dbReference type="RefSeq" id="WP_357365072.1">
    <property type="nucleotide sequence ID" value="NZ_CP109527.1"/>
</dbReference>
<evidence type="ECO:0000313" key="1">
    <source>
        <dbReference type="EMBL" id="WTY36190.1"/>
    </source>
</evidence>
<dbReference type="EMBL" id="CP109527">
    <property type="protein sequence ID" value="WTY36190.1"/>
    <property type="molecule type" value="Genomic_DNA"/>
</dbReference>
<accession>A0ABZ1N878</accession>
<dbReference type="Proteomes" id="UP001621418">
    <property type="component" value="Chromosome"/>
</dbReference>
<proteinExistence type="predicted"/>
<sequence length="114" mass="11976">MFAPGPALLELSAQRQLQQLNTEFGAPAAAVAAVVPALSAQLDQHAAAVRDILVLGVDDSARVPMTILLAGYVRGLLDHFAERADGFLAGAPADWHDADWLQLRLAAVCAYAAD</sequence>